<dbReference type="EMBL" id="ACUO01000035">
    <property type="protein sequence ID" value="EGN65655.1"/>
    <property type="molecule type" value="Genomic_DNA"/>
</dbReference>
<evidence type="ECO:0000313" key="3">
    <source>
        <dbReference type="EMBL" id="EGN65655.1"/>
    </source>
</evidence>
<evidence type="ECO:0000256" key="1">
    <source>
        <dbReference type="SAM" id="Coils"/>
    </source>
</evidence>
<dbReference type="RefSeq" id="WP_008694452.1">
    <property type="nucleotide sequence ID" value="NZ_GL945395.1"/>
</dbReference>
<comment type="caution">
    <text evidence="3">The sequence shown here is derived from an EMBL/GenBank/DDBJ whole genome shotgun (WGS) entry which is preliminary data.</text>
</comment>
<keyword evidence="4" id="KW-1185">Reference proteome</keyword>
<feature type="coiled-coil region" evidence="1">
    <location>
        <begin position="84"/>
        <end position="121"/>
    </location>
</feature>
<proteinExistence type="predicted"/>
<dbReference type="PATRIC" id="fig|457403.8.peg.2184"/>
<evidence type="ECO:0000256" key="2">
    <source>
        <dbReference type="SAM" id="SignalP"/>
    </source>
</evidence>
<sequence length="124" mass="14354">MKNKILFGTMLALLLVGSVSFADDDADKKRLLEEYDKMQEEKAKEQPQTVTEVIGENGEVEEVAVAPKKAEKDMTESERMDVEVQRIKKRMLEINDKIENYNKTNEMIDNLEKNVGELERKVNY</sequence>
<name>F7L2T1_9FUSO</name>
<dbReference type="HOGENOM" id="CLU_151848_0_0_0"/>
<reference evidence="3" key="1">
    <citation type="submission" date="2011-05" db="EMBL/GenBank/DDBJ databases">
        <title>The Genome Sequence of Fusobacterium sp. 11_3_2.</title>
        <authorList>
            <consortium name="The Broad Institute Genome Sequencing Platform"/>
            <person name="Earl A."/>
            <person name="Ward D."/>
            <person name="Feldgarden M."/>
            <person name="Gevers D."/>
            <person name="Sibley C.D."/>
            <person name="White A.P."/>
            <person name="Crowley S."/>
            <person name="Surette M."/>
            <person name="Strauss J.C."/>
            <person name="Ambrose C.E."/>
            <person name="Allen-Vercoe E."/>
            <person name="Young S.K."/>
            <person name="Zeng Q."/>
            <person name="Gargeya S."/>
            <person name="Fitzgerald M."/>
            <person name="Haas B."/>
            <person name="Abouelleil A."/>
            <person name="Alvarado L."/>
            <person name="Arachchi H.M."/>
            <person name="Berlin A."/>
            <person name="Brown A."/>
            <person name="Chapman S.B."/>
            <person name="Chen Z."/>
            <person name="Dunbar C."/>
            <person name="Freedman E."/>
            <person name="Gearin G."/>
            <person name="Gellesch M."/>
            <person name="Goldberg J."/>
            <person name="Griggs A."/>
            <person name="Gujja S."/>
            <person name="Heiman D."/>
            <person name="Howarth C."/>
            <person name="Larson L."/>
            <person name="Lui A."/>
            <person name="MacDonald P.J.P."/>
            <person name="Mehta T."/>
            <person name="Montmayeur A."/>
            <person name="Murphy C."/>
            <person name="Neiman D."/>
            <person name="Pearson M."/>
            <person name="Priest M."/>
            <person name="Roberts A."/>
            <person name="Saif S."/>
            <person name="Shea T."/>
            <person name="Shenoy N."/>
            <person name="Sisk P."/>
            <person name="Stolte C."/>
            <person name="Sykes S."/>
            <person name="Wortman J."/>
            <person name="Nusbaum C."/>
            <person name="Birren B."/>
        </authorList>
    </citation>
    <scope>NUCLEOTIDE SEQUENCE [LARGE SCALE GENOMIC DNA]</scope>
    <source>
        <strain evidence="3">11_3_2</strain>
    </source>
</reference>
<accession>F7L2T1</accession>
<gene>
    <name evidence="3" type="ORF">HMPREF0401_02154</name>
</gene>
<protein>
    <recommendedName>
        <fullName evidence="5">Adhesion protein FadA</fullName>
    </recommendedName>
</protein>
<dbReference type="AlphaFoldDB" id="F7L2T1"/>
<keyword evidence="2" id="KW-0732">Signal</keyword>
<keyword evidence="1" id="KW-0175">Coiled coil</keyword>
<dbReference type="NCBIfam" id="NF041845">
    <property type="entry name" value="lipo_FAD_I_fam"/>
    <property type="match status" value="1"/>
</dbReference>
<organism evidence="3 4">
    <name type="scientific">Fusobacterium animalis 11_3_2</name>
    <dbReference type="NCBI Taxonomy" id="457403"/>
    <lineage>
        <taxon>Bacteria</taxon>
        <taxon>Fusobacteriati</taxon>
        <taxon>Fusobacteriota</taxon>
        <taxon>Fusobacteriia</taxon>
        <taxon>Fusobacteriales</taxon>
        <taxon>Fusobacteriaceae</taxon>
        <taxon>Fusobacterium</taxon>
    </lineage>
</organism>
<evidence type="ECO:0008006" key="5">
    <source>
        <dbReference type="Google" id="ProtNLM"/>
    </source>
</evidence>
<evidence type="ECO:0000313" key="4">
    <source>
        <dbReference type="Proteomes" id="UP000004160"/>
    </source>
</evidence>
<dbReference type="Proteomes" id="UP000004160">
    <property type="component" value="Unassembled WGS sequence"/>
</dbReference>
<feature type="chain" id="PRO_5003364275" description="Adhesion protein FadA" evidence="2">
    <location>
        <begin position="23"/>
        <end position="124"/>
    </location>
</feature>
<feature type="signal peptide" evidence="2">
    <location>
        <begin position="1"/>
        <end position="22"/>
    </location>
</feature>